<accession>A0ABV8ERU2</accession>
<dbReference type="Pfam" id="PF02698">
    <property type="entry name" value="DUF218"/>
    <property type="match status" value="1"/>
</dbReference>
<evidence type="ECO:0000313" key="3">
    <source>
        <dbReference type="Proteomes" id="UP001595766"/>
    </source>
</evidence>
<dbReference type="CDD" id="cd06259">
    <property type="entry name" value="YdcF-like"/>
    <property type="match status" value="1"/>
</dbReference>
<feature type="domain" description="DUF218" evidence="1">
    <location>
        <begin position="41"/>
        <end position="208"/>
    </location>
</feature>
<protein>
    <submittedName>
        <fullName evidence="2">YdcF family protein</fullName>
    </submittedName>
</protein>
<dbReference type="InterPro" id="IPR051599">
    <property type="entry name" value="Cell_Envelope_Assoc"/>
</dbReference>
<dbReference type="RefSeq" id="WP_317208457.1">
    <property type="nucleotide sequence ID" value="NZ_JAKZGR010000008.1"/>
</dbReference>
<dbReference type="PANTHER" id="PTHR30336">
    <property type="entry name" value="INNER MEMBRANE PROTEIN, PROBABLE PERMEASE"/>
    <property type="match status" value="1"/>
</dbReference>
<dbReference type="Gene3D" id="3.40.50.620">
    <property type="entry name" value="HUPs"/>
    <property type="match status" value="1"/>
</dbReference>
<reference evidence="3" key="1">
    <citation type="journal article" date="2019" name="Int. J. Syst. Evol. Microbiol.">
        <title>The Global Catalogue of Microorganisms (GCM) 10K type strain sequencing project: providing services to taxonomists for standard genome sequencing and annotation.</title>
        <authorList>
            <consortium name="The Broad Institute Genomics Platform"/>
            <consortium name="The Broad Institute Genome Sequencing Center for Infectious Disease"/>
            <person name="Wu L."/>
            <person name="Ma J."/>
        </authorList>
    </citation>
    <scope>NUCLEOTIDE SEQUENCE [LARGE SCALE GENOMIC DNA]</scope>
    <source>
        <strain evidence="3">CECT 8551</strain>
    </source>
</reference>
<dbReference type="PANTHER" id="PTHR30336:SF4">
    <property type="entry name" value="ENVELOPE BIOGENESIS FACTOR ELYC"/>
    <property type="match status" value="1"/>
</dbReference>
<evidence type="ECO:0000259" key="1">
    <source>
        <dbReference type="Pfam" id="PF02698"/>
    </source>
</evidence>
<evidence type="ECO:0000313" key="2">
    <source>
        <dbReference type="EMBL" id="MFC3978446.1"/>
    </source>
</evidence>
<sequence length="218" mass="24817">MLSGIVLLLFFSNQFISNWAMNQWEPDVKSFSSIPTYEWGIVLTGVTNLNKEVNDRTFFNKGADRATHAIQLYKLGKIKRILITGGVGLNPQSPFAEAALLKNVMVIAGVPEEDIVLEGKAKNTRQNALFTKEILDQMQIPTGQKHLLITSAFHMRRSKGCFDKVKINTDTFPVDYYGHSNKYDIPSLLYPDPYAIFKWQKLFNEWVGITMYKIVGYV</sequence>
<dbReference type="EMBL" id="JBHSAV010000094">
    <property type="protein sequence ID" value="MFC3978446.1"/>
    <property type="molecule type" value="Genomic_DNA"/>
</dbReference>
<gene>
    <name evidence="2" type="ORF">ACFOUP_18835</name>
</gene>
<proteinExistence type="predicted"/>
<organism evidence="2 3">
    <name type="scientific">Belliella kenyensis</name>
    <dbReference type="NCBI Taxonomy" id="1472724"/>
    <lineage>
        <taxon>Bacteria</taxon>
        <taxon>Pseudomonadati</taxon>
        <taxon>Bacteroidota</taxon>
        <taxon>Cytophagia</taxon>
        <taxon>Cytophagales</taxon>
        <taxon>Cyclobacteriaceae</taxon>
        <taxon>Belliella</taxon>
    </lineage>
</organism>
<name>A0ABV8ERU2_9BACT</name>
<dbReference type="InterPro" id="IPR014729">
    <property type="entry name" value="Rossmann-like_a/b/a_fold"/>
</dbReference>
<dbReference type="Proteomes" id="UP001595766">
    <property type="component" value="Unassembled WGS sequence"/>
</dbReference>
<keyword evidence="3" id="KW-1185">Reference proteome</keyword>
<comment type="caution">
    <text evidence="2">The sequence shown here is derived from an EMBL/GenBank/DDBJ whole genome shotgun (WGS) entry which is preliminary data.</text>
</comment>
<dbReference type="InterPro" id="IPR003848">
    <property type="entry name" value="DUF218"/>
</dbReference>